<gene>
    <name evidence="2" type="ORF">ENH63_06415</name>
</gene>
<feature type="region of interest" description="Disordered" evidence="1">
    <location>
        <begin position="46"/>
        <end position="69"/>
    </location>
</feature>
<dbReference type="RefSeq" id="WP_273052734.1">
    <property type="nucleotide sequence ID" value="NZ_DRFN01000017.1"/>
</dbReference>
<feature type="region of interest" description="Disordered" evidence="1">
    <location>
        <begin position="1"/>
        <end position="21"/>
    </location>
</feature>
<dbReference type="EMBL" id="DRFN01000017">
    <property type="protein sequence ID" value="HDZ51412.1"/>
    <property type="molecule type" value="Genomic_DNA"/>
</dbReference>
<organism evidence="2">
    <name type="scientific">Sulfitobacter litoralis</name>
    <dbReference type="NCBI Taxonomy" id="335975"/>
    <lineage>
        <taxon>Bacteria</taxon>
        <taxon>Pseudomonadati</taxon>
        <taxon>Pseudomonadota</taxon>
        <taxon>Alphaproteobacteria</taxon>
        <taxon>Rhodobacterales</taxon>
        <taxon>Roseobacteraceae</taxon>
        <taxon>Sulfitobacter</taxon>
    </lineage>
</organism>
<name>A0A7V1BDT7_9RHOB</name>
<evidence type="ECO:0000313" key="2">
    <source>
        <dbReference type="EMBL" id="HDZ51412.1"/>
    </source>
</evidence>
<sequence>MIAPMRGAEPDVQLSESTDSMGNLSDFEEWRFWQSNVMVHQSLEHQKKRYAGDKEWHGRSETRPYKSKA</sequence>
<dbReference type="AlphaFoldDB" id="A0A7V1BDT7"/>
<comment type="caution">
    <text evidence="2">The sequence shown here is derived from an EMBL/GenBank/DDBJ whole genome shotgun (WGS) entry which is preliminary data.</text>
</comment>
<dbReference type="Proteomes" id="UP000885704">
    <property type="component" value="Unassembled WGS sequence"/>
</dbReference>
<proteinExistence type="predicted"/>
<evidence type="ECO:0000256" key="1">
    <source>
        <dbReference type="SAM" id="MobiDB-lite"/>
    </source>
</evidence>
<reference evidence="2" key="1">
    <citation type="journal article" date="2020" name="mSystems">
        <title>Genome- and Community-Level Interaction Insights into Carbon Utilization and Element Cycling Functions of Hydrothermarchaeota in Hydrothermal Sediment.</title>
        <authorList>
            <person name="Zhou Z."/>
            <person name="Liu Y."/>
            <person name="Xu W."/>
            <person name="Pan J."/>
            <person name="Luo Z.H."/>
            <person name="Li M."/>
        </authorList>
    </citation>
    <scope>NUCLEOTIDE SEQUENCE [LARGE SCALE GENOMIC DNA]</scope>
    <source>
        <strain evidence="2">HyVt-323</strain>
    </source>
</reference>
<accession>A0A7V1BDT7</accession>
<protein>
    <submittedName>
        <fullName evidence="2">Uncharacterized protein</fullName>
    </submittedName>
</protein>